<evidence type="ECO:0000313" key="1">
    <source>
        <dbReference type="EMBL" id="SGZ03638.1"/>
    </source>
</evidence>
<dbReference type="EMBL" id="FPLJ01000145">
    <property type="protein sequence ID" value="SGZ03638.1"/>
    <property type="molecule type" value="Genomic_DNA"/>
</dbReference>
<evidence type="ECO:0000313" key="2">
    <source>
        <dbReference type="Proteomes" id="UP000182660"/>
    </source>
</evidence>
<accession>A0ABY1HK57</accession>
<name>A0ABY1HK57_9GAMM</name>
<keyword evidence="2" id="KW-1185">Reference proteome</keyword>
<gene>
    <name evidence="1" type="ORF">MT2528_4636</name>
</gene>
<protein>
    <submittedName>
        <fullName evidence="1">Uncharacterized protein</fullName>
    </submittedName>
</protein>
<dbReference type="Proteomes" id="UP000182660">
    <property type="component" value="Unassembled WGS sequence"/>
</dbReference>
<organism evidence="1 2">
    <name type="scientific">Moritella viscosa</name>
    <dbReference type="NCBI Taxonomy" id="80854"/>
    <lineage>
        <taxon>Bacteria</taxon>
        <taxon>Pseudomonadati</taxon>
        <taxon>Pseudomonadota</taxon>
        <taxon>Gammaproteobacteria</taxon>
        <taxon>Alteromonadales</taxon>
        <taxon>Moritellaceae</taxon>
        <taxon>Moritella</taxon>
    </lineage>
</organism>
<reference evidence="1 2" key="1">
    <citation type="submission" date="2016-11" db="EMBL/GenBank/DDBJ databases">
        <authorList>
            <person name="Klemetsen T."/>
        </authorList>
    </citation>
    <scope>NUCLEOTIDE SEQUENCE [LARGE SCALE GENOMIC DNA]</scope>
    <source>
        <strain evidence="1">MT 2528</strain>
    </source>
</reference>
<comment type="caution">
    <text evidence="1">The sequence shown here is derived from an EMBL/GenBank/DDBJ whole genome shotgun (WGS) entry which is preliminary data.</text>
</comment>
<proteinExistence type="predicted"/>
<sequence>MIDEYNLNKVKTLIILDCEYLQSHAKQGIKCSEYNYDLK</sequence>